<protein>
    <submittedName>
        <fullName evidence="1">Uncharacterized protein</fullName>
    </submittedName>
</protein>
<dbReference type="KEGG" id="pfj:MYCFIDRAFT_85087"/>
<keyword evidence="2" id="KW-1185">Reference proteome</keyword>
<dbReference type="GeneID" id="19342300"/>
<proteinExistence type="predicted"/>
<dbReference type="Proteomes" id="UP000016932">
    <property type="component" value="Unassembled WGS sequence"/>
</dbReference>
<accession>M3B2V9</accession>
<dbReference type="RefSeq" id="XP_007926878.1">
    <property type="nucleotide sequence ID" value="XM_007928687.1"/>
</dbReference>
<organism evidence="1 2">
    <name type="scientific">Pseudocercospora fijiensis (strain CIRAD86)</name>
    <name type="common">Black leaf streak disease fungus</name>
    <name type="synonym">Mycosphaerella fijiensis</name>
    <dbReference type="NCBI Taxonomy" id="383855"/>
    <lineage>
        <taxon>Eukaryota</taxon>
        <taxon>Fungi</taxon>
        <taxon>Dikarya</taxon>
        <taxon>Ascomycota</taxon>
        <taxon>Pezizomycotina</taxon>
        <taxon>Dothideomycetes</taxon>
        <taxon>Dothideomycetidae</taxon>
        <taxon>Mycosphaerellales</taxon>
        <taxon>Mycosphaerellaceae</taxon>
        <taxon>Pseudocercospora</taxon>
    </lineage>
</organism>
<reference evidence="1 2" key="1">
    <citation type="journal article" date="2012" name="PLoS Pathog.">
        <title>Diverse lifestyles and strategies of plant pathogenesis encoded in the genomes of eighteen Dothideomycetes fungi.</title>
        <authorList>
            <person name="Ohm R.A."/>
            <person name="Feau N."/>
            <person name="Henrissat B."/>
            <person name="Schoch C.L."/>
            <person name="Horwitz B.A."/>
            <person name="Barry K.W."/>
            <person name="Condon B.J."/>
            <person name="Copeland A.C."/>
            <person name="Dhillon B."/>
            <person name="Glaser F."/>
            <person name="Hesse C.N."/>
            <person name="Kosti I."/>
            <person name="LaButti K."/>
            <person name="Lindquist E.A."/>
            <person name="Lucas S."/>
            <person name="Salamov A.A."/>
            <person name="Bradshaw R.E."/>
            <person name="Ciuffetti L."/>
            <person name="Hamelin R.C."/>
            <person name="Kema G.H.J."/>
            <person name="Lawrence C."/>
            <person name="Scott J.A."/>
            <person name="Spatafora J.W."/>
            <person name="Turgeon B.G."/>
            <person name="de Wit P.J.G.M."/>
            <person name="Zhong S."/>
            <person name="Goodwin S.B."/>
            <person name="Grigoriev I.V."/>
        </authorList>
    </citation>
    <scope>NUCLEOTIDE SEQUENCE [LARGE SCALE GENOMIC DNA]</scope>
    <source>
        <strain evidence="1 2">CIRAD86</strain>
    </source>
</reference>
<dbReference type="AlphaFoldDB" id="M3B2V9"/>
<evidence type="ECO:0000313" key="2">
    <source>
        <dbReference type="Proteomes" id="UP000016932"/>
    </source>
</evidence>
<dbReference type="EMBL" id="KB446558">
    <property type="protein sequence ID" value="EME83717.1"/>
    <property type="molecule type" value="Genomic_DNA"/>
</dbReference>
<gene>
    <name evidence="1" type="ORF">MYCFIDRAFT_85087</name>
</gene>
<dbReference type="VEuPathDB" id="FungiDB:MYCFIDRAFT_85087"/>
<name>M3B2V9_PSEFD</name>
<evidence type="ECO:0000313" key="1">
    <source>
        <dbReference type="EMBL" id="EME83717.1"/>
    </source>
</evidence>
<sequence>MGVVVTCVAKRCWLLGEESWSVFGKLKPAAKPRLLSFPPGAIVGSTAPTQTYYMLAEGRNMISKHHRVDSNLSGVQHVCMWPARDGEEIFAASPAERRSWKDPAAARNVALRAITAVLMPIRPSYIHADGRDKLQMDRKVDSNLSGVQHMSIWPSRDERGYATRQVLFPEAHYTALRSHQGGILHTFRESR</sequence>
<dbReference type="HOGENOM" id="CLU_1421976_0_0_1"/>